<reference evidence="1" key="1">
    <citation type="submission" date="2020-07" db="EMBL/GenBank/DDBJ databases">
        <title>Multicomponent nature underlies the extraordinary mechanical properties of spider dragline silk.</title>
        <authorList>
            <person name="Kono N."/>
            <person name="Nakamura H."/>
            <person name="Mori M."/>
            <person name="Yoshida Y."/>
            <person name="Ohtoshi R."/>
            <person name="Malay A.D."/>
            <person name="Moran D.A.P."/>
            <person name="Tomita M."/>
            <person name="Numata K."/>
            <person name="Arakawa K."/>
        </authorList>
    </citation>
    <scope>NUCLEOTIDE SEQUENCE</scope>
</reference>
<gene>
    <name evidence="1" type="ORF">TNCT_113051</name>
</gene>
<dbReference type="EMBL" id="BMAO01036622">
    <property type="protein sequence ID" value="GFR12061.1"/>
    <property type="molecule type" value="Genomic_DNA"/>
</dbReference>
<evidence type="ECO:0000313" key="1">
    <source>
        <dbReference type="EMBL" id="GFR12061.1"/>
    </source>
</evidence>
<keyword evidence="2" id="KW-1185">Reference proteome</keyword>
<evidence type="ECO:0000313" key="2">
    <source>
        <dbReference type="Proteomes" id="UP000887116"/>
    </source>
</evidence>
<comment type="caution">
    <text evidence="1">The sequence shown here is derived from an EMBL/GenBank/DDBJ whole genome shotgun (WGS) entry which is preliminary data.</text>
</comment>
<name>A0A8X6GVB1_TRICU</name>
<dbReference type="AlphaFoldDB" id="A0A8X6GVB1"/>
<accession>A0A8X6GVB1</accession>
<dbReference type="Proteomes" id="UP000887116">
    <property type="component" value="Unassembled WGS sequence"/>
</dbReference>
<sequence length="105" mass="11851">MQHQTIADPPICPTARRKIMDLKRIGLRRTSLPKMMKLLSHQIYNFLPKVISLQLMSFSKHSLILQADELFLPNNPTFISILSNYTSPSFCTYASALSLTALTLG</sequence>
<organism evidence="1 2">
    <name type="scientific">Trichonephila clavata</name>
    <name type="common">Joro spider</name>
    <name type="synonym">Nephila clavata</name>
    <dbReference type="NCBI Taxonomy" id="2740835"/>
    <lineage>
        <taxon>Eukaryota</taxon>
        <taxon>Metazoa</taxon>
        <taxon>Ecdysozoa</taxon>
        <taxon>Arthropoda</taxon>
        <taxon>Chelicerata</taxon>
        <taxon>Arachnida</taxon>
        <taxon>Araneae</taxon>
        <taxon>Araneomorphae</taxon>
        <taxon>Entelegynae</taxon>
        <taxon>Araneoidea</taxon>
        <taxon>Nephilidae</taxon>
        <taxon>Trichonephila</taxon>
    </lineage>
</organism>
<proteinExistence type="predicted"/>
<protein>
    <submittedName>
        <fullName evidence="1">Uncharacterized protein</fullName>
    </submittedName>
</protein>